<gene>
    <name evidence="1" type="ORF">ALC53_08014</name>
</gene>
<reference evidence="1 2" key="1">
    <citation type="submission" date="2015-09" db="EMBL/GenBank/DDBJ databases">
        <title>Atta colombica WGS genome.</title>
        <authorList>
            <person name="Nygaard S."/>
            <person name="Hu H."/>
            <person name="Boomsma J."/>
            <person name="Zhang G."/>
        </authorList>
    </citation>
    <scope>NUCLEOTIDE SEQUENCE [LARGE SCALE GENOMIC DNA]</scope>
    <source>
        <strain evidence="1">Treedump-2</strain>
        <tissue evidence="1">Whole body</tissue>
    </source>
</reference>
<dbReference type="Proteomes" id="UP000078540">
    <property type="component" value="Unassembled WGS sequence"/>
</dbReference>
<dbReference type="EMBL" id="KQ976532">
    <property type="protein sequence ID" value="KYM81627.1"/>
    <property type="molecule type" value="Genomic_DNA"/>
</dbReference>
<organism evidence="1 2">
    <name type="scientific">Atta colombica</name>
    <dbReference type="NCBI Taxonomy" id="520822"/>
    <lineage>
        <taxon>Eukaryota</taxon>
        <taxon>Metazoa</taxon>
        <taxon>Ecdysozoa</taxon>
        <taxon>Arthropoda</taxon>
        <taxon>Hexapoda</taxon>
        <taxon>Insecta</taxon>
        <taxon>Pterygota</taxon>
        <taxon>Neoptera</taxon>
        <taxon>Endopterygota</taxon>
        <taxon>Hymenoptera</taxon>
        <taxon>Apocrita</taxon>
        <taxon>Aculeata</taxon>
        <taxon>Formicoidea</taxon>
        <taxon>Formicidae</taxon>
        <taxon>Myrmicinae</taxon>
        <taxon>Atta</taxon>
    </lineage>
</organism>
<evidence type="ECO:0000313" key="2">
    <source>
        <dbReference type="Proteomes" id="UP000078540"/>
    </source>
</evidence>
<sequence>MKSWDSEILESEDILWQTKKRTLKKEQEARVNKESKAKITVYGGGIKPLYKKNSSA</sequence>
<protein>
    <submittedName>
        <fullName evidence="1">Uncharacterized protein</fullName>
    </submittedName>
</protein>
<proteinExistence type="predicted"/>
<name>A0A195BBM8_9HYME</name>
<evidence type="ECO:0000313" key="1">
    <source>
        <dbReference type="EMBL" id="KYM81627.1"/>
    </source>
</evidence>
<dbReference type="AlphaFoldDB" id="A0A195BBM8"/>
<accession>A0A195BBM8</accession>
<keyword evidence="2" id="KW-1185">Reference proteome</keyword>